<dbReference type="PANTHER" id="PTHR25462">
    <property type="entry name" value="BONUS, ISOFORM C-RELATED"/>
    <property type="match status" value="1"/>
</dbReference>
<accession>A0ABM0M457</accession>
<sequence length="363" mass="41668">MGCGSSAVESRPVTPAYIPPPEPRKEPRPEPVPQIIQNECGFCKRHEASGFCSDCGVLICQSCAAHHRDANLLKKHAILTLGEYKDNITTFSRFVRPVICPMHNGHEMTFYCLTCSLPICMICAEYVHKKPRHQHTTLIEGLSTKQKELKSQVEILRTRKKDLEDMRMSLDEENRQYLHGDGQVDPADAIKENTQKLRELIQKALVELQKNSTNLLQQVEKAKKTNSKKSETKCVEIKELLLHIDKQLHYTNALMVNSNDIGFLLAVNQIVTGIQTTLAKQIEKPTPVTIRFVPNEDVFDAIKKNQVGKVQVTGLQDDNPRVDAQKWRDFARKYKQTGQETEPQQQKPRERPQSKEWWFKYIR</sequence>
<reference evidence="6" key="1">
    <citation type="submission" date="2025-08" db="UniProtKB">
        <authorList>
            <consortium name="RefSeq"/>
        </authorList>
    </citation>
    <scope>IDENTIFICATION</scope>
    <source>
        <tissue evidence="6">Testes</tissue>
    </source>
</reference>
<dbReference type="Proteomes" id="UP000694865">
    <property type="component" value="Unplaced"/>
</dbReference>
<evidence type="ECO:0000256" key="2">
    <source>
        <dbReference type="SAM" id="Coils"/>
    </source>
</evidence>
<feature type="domain" description="B box-type" evidence="4">
    <location>
        <begin position="40"/>
        <end position="81"/>
    </location>
</feature>
<keyword evidence="2" id="KW-0175">Coiled coil</keyword>
<feature type="domain" description="B box-type" evidence="4">
    <location>
        <begin position="95"/>
        <end position="138"/>
    </location>
</feature>
<evidence type="ECO:0000256" key="3">
    <source>
        <dbReference type="SAM" id="MobiDB-lite"/>
    </source>
</evidence>
<gene>
    <name evidence="6" type="primary">LOC102803223</name>
</gene>
<dbReference type="PANTHER" id="PTHR25462:SF296">
    <property type="entry name" value="MEIOTIC P26, ISOFORM F"/>
    <property type="match status" value="1"/>
</dbReference>
<protein>
    <submittedName>
        <fullName evidence="6">Tripartite motif-containing protein 45-like</fullName>
    </submittedName>
</protein>
<keyword evidence="1" id="KW-0863">Zinc-finger</keyword>
<evidence type="ECO:0000313" key="5">
    <source>
        <dbReference type="Proteomes" id="UP000694865"/>
    </source>
</evidence>
<feature type="coiled-coil region" evidence="2">
    <location>
        <begin position="139"/>
        <end position="225"/>
    </location>
</feature>
<keyword evidence="1" id="KW-0862">Zinc</keyword>
<dbReference type="Gene3D" id="3.30.160.60">
    <property type="entry name" value="Classic Zinc Finger"/>
    <property type="match status" value="1"/>
</dbReference>
<dbReference type="SMART" id="SM00336">
    <property type="entry name" value="BBOX"/>
    <property type="match status" value="2"/>
</dbReference>
<name>A0ABM0M457_SACKO</name>
<dbReference type="PROSITE" id="PS50119">
    <property type="entry name" value="ZF_BBOX"/>
    <property type="match status" value="2"/>
</dbReference>
<feature type="region of interest" description="Disordered" evidence="3">
    <location>
        <begin position="333"/>
        <end position="354"/>
    </location>
</feature>
<keyword evidence="1" id="KW-0479">Metal-binding</keyword>
<proteinExistence type="predicted"/>
<evidence type="ECO:0000313" key="6">
    <source>
        <dbReference type="RefSeq" id="XP_006814798.1"/>
    </source>
</evidence>
<dbReference type="InterPro" id="IPR000315">
    <property type="entry name" value="Znf_B-box"/>
</dbReference>
<keyword evidence="5" id="KW-1185">Reference proteome</keyword>
<dbReference type="GeneID" id="102803223"/>
<dbReference type="Pfam" id="PF00643">
    <property type="entry name" value="zf-B_box"/>
    <property type="match status" value="2"/>
</dbReference>
<organism evidence="5 6">
    <name type="scientific">Saccoglossus kowalevskii</name>
    <name type="common">Acorn worm</name>
    <dbReference type="NCBI Taxonomy" id="10224"/>
    <lineage>
        <taxon>Eukaryota</taxon>
        <taxon>Metazoa</taxon>
        <taxon>Hemichordata</taxon>
        <taxon>Enteropneusta</taxon>
        <taxon>Harrimaniidae</taxon>
        <taxon>Saccoglossus</taxon>
    </lineage>
</organism>
<dbReference type="RefSeq" id="XP_006814798.1">
    <property type="nucleotide sequence ID" value="XM_006814735.1"/>
</dbReference>
<feature type="region of interest" description="Disordered" evidence="3">
    <location>
        <begin position="1"/>
        <end position="30"/>
    </location>
</feature>
<evidence type="ECO:0000256" key="1">
    <source>
        <dbReference type="PROSITE-ProRule" id="PRU00024"/>
    </source>
</evidence>
<dbReference type="SUPFAM" id="SSF57845">
    <property type="entry name" value="B-box zinc-binding domain"/>
    <property type="match status" value="1"/>
</dbReference>
<evidence type="ECO:0000259" key="4">
    <source>
        <dbReference type="PROSITE" id="PS50119"/>
    </source>
</evidence>
<dbReference type="InterPro" id="IPR047153">
    <property type="entry name" value="TRIM45/56/19-like"/>
</dbReference>